<dbReference type="Gene3D" id="3.30.230.30">
    <property type="entry name" value="Impact, N-terminal domain"/>
    <property type="match status" value="1"/>
</dbReference>
<accession>A5EWW2</accession>
<dbReference type="EMBL" id="CP000513">
    <property type="protein sequence ID" value="ABQ13483.1"/>
    <property type="molecule type" value="Genomic_DNA"/>
</dbReference>
<evidence type="ECO:0000313" key="4">
    <source>
        <dbReference type="Proteomes" id="UP000000248"/>
    </source>
</evidence>
<dbReference type="InterPro" id="IPR020568">
    <property type="entry name" value="Ribosomal_Su5_D2-typ_SF"/>
</dbReference>
<feature type="domain" description="Impact N-terminal" evidence="2">
    <location>
        <begin position="19"/>
        <end position="124"/>
    </location>
</feature>
<dbReference type="PANTHER" id="PTHR16301:SF20">
    <property type="entry name" value="IMPACT FAMILY MEMBER YIGZ"/>
    <property type="match status" value="1"/>
</dbReference>
<keyword evidence="4" id="KW-1185">Reference proteome</keyword>
<dbReference type="InterPro" id="IPR023582">
    <property type="entry name" value="Impact"/>
</dbReference>
<dbReference type="KEGG" id="dno:DNO_0045"/>
<dbReference type="SUPFAM" id="SSF54211">
    <property type="entry name" value="Ribosomal protein S5 domain 2-like"/>
    <property type="match status" value="1"/>
</dbReference>
<dbReference type="Pfam" id="PF01205">
    <property type="entry name" value="Impact_N"/>
    <property type="match status" value="1"/>
</dbReference>
<sequence length="203" mass="22736">MPVYCQTLGKAQQGEYQEKGSRFIAYAFPCTDSAFFTAYLNDIKEHHLKARHHCYAWRLGEYGQDWRVNDDGEPSGSAGLPIYNQMLSYQLSDTGVIVVRYFGGKLLGIPGLIRAYKTATQNALAAAEIIAIVPKMRITVKLEYAQIYFLMQIVAQFSLTICEQTLAMHCRYQLELNRDDYEAVAAALNAAGITIATNEIETS</sequence>
<dbReference type="OrthoDB" id="9813771at2"/>
<dbReference type="AlphaFoldDB" id="A5EWW2"/>
<dbReference type="RefSeq" id="WP_011927803.1">
    <property type="nucleotide sequence ID" value="NC_009446.1"/>
</dbReference>
<dbReference type="Proteomes" id="UP000000248">
    <property type="component" value="Chromosome"/>
</dbReference>
<evidence type="ECO:0000313" key="3">
    <source>
        <dbReference type="EMBL" id="ABQ13483.1"/>
    </source>
</evidence>
<organism evidence="3 4">
    <name type="scientific">Dichelobacter nodosus (strain VCS1703A)</name>
    <dbReference type="NCBI Taxonomy" id="246195"/>
    <lineage>
        <taxon>Bacteria</taxon>
        <taxon>Pseudomonadati</taxon>
        <taxon>Pseudomonadota</taxon>
        <taxon>Gammaproteobacteria</taxon>
        <taxon>Cardiobacteriales</taxon>
        <taxon>Cardiobacteriaceae</taxon>
        <taxon>Dichelobacter</taxon>
    </lineage>
</organism>
<dbReference type="InterPro" id="IPR001498">
    <property type="entry name" value="Impact_N"/>
</dbReference>
<dbReference type="PANTHER" id="PTHR16301">
    <property type="entry name" value="IMPACT-RELATED"/>
    <property type="match status" value="1"/>
</dbReference>
<name>A5EWW2_DICNV</name>
<evidence type="ECO:0000256" key="1">
    <source>
        <dbReference type="ARBA" id="ARBA00007665"/>
    </source>
</evidence>
<dbReference type="InterPro" id="IPR036956">
    <property type="entry name" value="Impact_N_sf"/>
</dbReference>
<dbReference type="GO" id="GO:0006446">
    <property type="term" value="P:regulation of translational initiation"/>
    <property type="evidence" value="ECO:0007669"/>
    <property type="project" value="TreeGrafter"/>
</dbReference>
<protein>
    <recommendedName>
        <fullName evidence="2">Impact N-terminal domain-containing protein</fullName>
    </recommendedName>
</protein>
<dbReference type="HOGENOM" id="CLU_083552_1_0_6"/>
<evidence type="ECO:0000259" key="2">
    <source>
        <dbReference type="Pfam" id="PF01205"/>
    </source>
</evidence>
<comment type="similarity">
    <text evidence="1">Belongs to the IMPACT family.</text>
</comment>
<dbReference type="GO" id="GO:0005737">
    <property type="term" value="C:cytoplasm"/>
    <property type="evidence" value="ECO:0007669"/>
    <property type="project" value="TreeGrafter"/>
</dbReference>
<proteinExistence type="inferred from homology"/>
<gene>
    <name evidence="3" type="ordered locus">DNO_0045</name>
</gene>
<dbReference type="STRING" id="246195.DNO_0045"/>
<dbReference type="eggNOG" id="COG1739">
    <property type="taxonomic scope" value="Bacteria"/>
</dbReference>
<reference evidence="3 4" key="1">
    <citation type="journal article" date="2007" name="Nat. Biotechnol.">
        <title>Genome sequence and identification of candidate vaccine antigens from the animal pathogen Dichelobacter nodosus.</title>
        <authorList>
            <person name="Myers G.S."/>
            <person name="Parker D."/>
            <person name="Al-Hasani K."/>
            <person name="Kennan R.M."/>
            <person name="Seemann T."/>
            <person name="Ren Q."/>
            <person name="Badger J.H."/>
            <person name="Selengut J.D."/>
            <person name="Deboy R.T."/>
            <person name="Tettelin H."/>
            <person name="Boyce J.D."/>
            <person name="McCarl V.P."/>
            <person name="Han X."/>
            <person name="Nelson W.C."/>
            <person name="Madupu R."/>
            <person name="Mohamoud Y."/>
            <person name="Holley T."/>
            <person name="Fedorova N."/>
            <person name="Khouri H."/>
            <person name="Bottomley S.P."/>
            <person name="Whittington R.J."/>
            <person name="Adler B."/>
            <person name="Songer J.G."/>
            <person name="Rood J.I."/>
            <person name="Paulsen I.T."/>
        </authorList>
    </citation>
    <scope>NUCLEOTIDE SEQUENCE [LARGE SCALE GENOMIC DNA]</scope>
    <source>
        <strain evidence="3 4">VCS1703A</strain>
    </source>
</reference>